<keyword evidence="2" id="KW-0520">NAD</keyword>
<dbReference type="EMBL" id="JAFKCV010000007">
    <property type="protein sequence ID" value="MBN7826166.1"/>
    <property type="molecule type" value="Genomic_DNA"/>
</dbReference>
<dbReference type="Gene3D" id="3.50.50.60">
    <property type="entry name" value="FAD/NAD(P)-binding domain"/>
    <property type="match status" value="1"/>
</dbReference>
<evidence type="ECO:0000313" key="5">
    <source>
        <dbReference type="Proteomes" id="UP000664654"/>
    </source>
</evidence>
<proteinExistence type="predicted"/>
<dbReference type="PANTHER" id="PTHR43476:SF4">
    <property type="entry name" value="BLR0106 PROTEIN"/>
    <property type="match status" value="1"/>
</dbReference>
<evidence type="ECO:0000313" key="4">
    <source>
        <dbReference type="EMBL" id="MBN7826166.1"/>
    </source>
</evidence>
<evidence type="ECO:0000259" key="3">
    <source>
        <dbReference type="Pfam" id="PF01494"/>
    </source>
</evidence>
<dbReference type="PANTHER" id="PTHR43476">
    <property type="entry name" value="3-(3-HYDROXY-PHENYL)PROPIONATE/3-HYDROXYCINNAMIC ACID HYDROXYLASE"/>
    <property type="match status" value="1"/>
</dbReference>
<evidence type="ECO:0000256" key="2">
    <source>
        <dbReference type="ARBA" id="ARBA00023027"/>
    </source>
</evidence>
<dbReference type="InterPro" id="IPR036188">
    <property type="entry name" value="FAD/NAD-bd_sf"/>
</dbReference>
<dbReference type="Proteomes" id="UP000664654">
    <property type="component" value="Unassembled WGS sequence"/>
</dbReference>
<dbReference type="RefSeq" id="WP_206574282.1">
    <property type="nucleotide sequence ID" value="NZ_JAFKCV010000007.1"/>
</dbReference>
<dbReference type="SUPFAM" id="SSF51905">
    <property type="entry name" value="FAD/NAD(P)-binding domain"/>
    <property type="match status" value="1"/>
</dbReference>
<organism evidence="4 5">
    <name type="scientific">Bowmanella dokdonensis</name>
    <dbReference type="NCBI Taxonomy" id="751969"/>
    <lineage>
        <taxon>Bacteria</taxon>
        <taxon>Pseudomonadati</taxon>
        <taxon>Pseudomonadota</taxon>
        <taxon>Gammaproteobacteria</taxon>
        <taxon>Alteromonadales</taxon>
        <taxon>Alteromonadaceae</taxon>
        <taxon>Bowmanella</taxon>
    </lineage>
</organism>
<accession>A0A939DQQ8</accession>
<dbReference type="GO" id="GO:0071949">
    <property type="term" value="F:FAD binding"/>
    <property type="evidence" value="ECO:0007669"/>
    <property type="project" value="InterPro"/>
</dbReference>
<protein>
    <submittedName>
        <fullName evidence="4">FAD-dependent monooxygenase</fullName>
    </submittedName>
</protein>
<keyword evidence="1" id="KW-0560">Oxidoreductase</keyword>
<keyword evidence="4" id="KW-0503">Monooxygenase</keyword>
<comment type="caution">
    <text evidence="4">The sequence shown here is derived from an EMBL/GenBank/DDBJ whole genome shotgun (WGS) entry which is preliminary data.</text>
</comment>
<name>A0A939DQQ8_9ALTE</name>
<gene>
    <name evidence="4" type="ORF">J0A66_13100</name>
</gene>
<sequence>MENTHRDDCLVTIVGAGPVGLCLGLGLARQGTEVLLLEKNPDTAEHSRAPAIWPATQEILADLGVIDQFLQQAITVPRLSLQDVDKQRTLFCAPLAQLSDITSYPQLLVLPQSDTEAILRDALLQQPTARLRFNCKVESVSQQQQGVQLSYTAPEGRRRAQCRIAVGCDGGKSLVREQIGAALEGKTYQAQAALADVDIEDSAHLPFPRLTTSPALAIGIRMTDNRWRLILPFAPGDSIPLDQRIEEAVQSLFGKPYHNVWQSEFRLHQRLSTLFSQGAIVLAGDAAHLNSPVGGQGMNAGIIDASLLGPAILAALDKGTDAPLHHYAQSRRDEIQSGVNRFTDKLTRILLWRQGRMIRLVLSLANMAMAVPPVRRRILKKMAMLT</sequence>
<dbReference type="InterPro" id="IPR002938">
    <property type="entry name" value="FAD-bd"/>
</dbReference>
<dbReference type="GO" id="GO:0004497">
    <property type="term" value="F:monooxygenase activity"/>
    <property type="evidence" value="ECO:0007669"/>
    <property type="project" value="UniProtKB-KW"/>
</dbReference>
<feature type="domain" description="FAD-binding" evidence="3">
    <location>
        <begin position="9"/>
        <end position="337"/>
    </location>
</feature>
<dbReference type="Pfam" id="PF01494">
    <property type="entry name" value="FAD_binding_3"/>
    <property type="match status" value="1"/>
</dbReference>
<dbReference type="PRINTS" id="PR00420">
    <property type="entry name" value="RNGMNOXGNASE"/>
</dbReference>
<reference evidence="4" key="1">
    <citation type="submission" date="2021-03" db="EMBL/GenBank/DDBJ databases">
        <title>novel species isolated from a fishpond in China.</title>
        <authorList>
            <person name="Lu H."/>
            <person name="Cai Z."/>
        </authorList>
    </citation>
    <scope>NUCLEOTIDE SEQUENCE</scope>
    <source>
        <strain evidence="4">JCM 30855</strain>
    </source>
</reference>
<dbReference type="AlphaFoldDB" id="A0A939DQQ8"/>
<evidence type="ECO:0000256" key="1">
    <source>
        <dbReference type="ARBA" id="ARBA00023002"/>
    </source>
</evidence>
<dbReference type="InterPro" id="IPR050631">
    <property type="entry name" value="PheA/TfdB_FAD_monoxygenase"/>
</dbReference>
<dbReference type="Gene3D" id="3.30.70.2450">
    <property type="match status" value="1"/>
</dbReference>
<keyword evidence="5" id="KW-1185">Reference proteome</keyword>